<reference evidence="5 6" key="1">
    <citation type="journal article" date="2019" name="Int. J. Syst. Evol. Microbiol.">
        <title>The Global Catalogue of Microorganisms (GCM) 10K type strain sequencing project: providing services to taxonomists for standard genome sequencing and annotation.</title>
        <authorList>
            <consortium name="The Broad Institute Genomics Platform"/>
            <consortium name="The Broad Institute Genome Sequencing Center for Infectious Disease"/>
            <person name="Wu L."/>
            <person name="Ma J."/>
        </authorList>
    </citation>
    <scope>NUCLEOTIDE SEQUENCE [LARGE SCALE GENOMIC DNA]</scope>
    <source>
        <strain evidence="5 6">JCM 3146</strain>
    </source>
</reference>
<sequence>MVRVLLAEDVRILRDALVTLLDLAEGIDVVAAVESGPAVLPRAAETAPDVAVIDIDLPGKDGLTVAAELHDRVPACRTLILTGLGRPGYLRRALDAGITGFMLKDASAAELADAIRKVAEGHRMIDPQLALAALEFADNPLTTQESRVLGLIADGANLPEIGDRLSLSQGTVRNYLASAVSKLGARNRVDAVRIAVNAGWL</sequence>
<name>A0ABN0W1N5_9ACTN</name>
<dbReference type="EMBL" id="BAAABM010000007">
    <property type="protein sequence ID" value="GAA0322744.1"/>
    <property type="molecule type" value="Genomic_DNA"/>
</dbReference>
<evidence type="ECO:0000256" key="1">
    <source>
        <dbReference type="ARBA" id="ARBA00023125"/>
    </source>
</evidence>
<proteinExistence type="predicted"/>
<accession>A0ABN0W1N5</accession>
<feature type="domain" description="Response regulatory" evidence="4">
    <location>
        <begin position="3"/>
        <end position="119"/>
    </location>
</feature>
<dbReference type="SMART" id="SM00448">
    <property type="entry name" value="REC"/>
    <property type="match status" value="1"/>
</dbReference>
<comment type="caution">
    <text evidence="5">The sequence shown here is derived from an EMBL/GenBank/DDBJ whole genome shotgun (WGS) entry which is preliminary data.</text>
</comment>
<dbReference type="Gene3D" id="3.40.50.2300">
    <property type="match status" value="1"/>
</dbReference>
<protein>
    <submittedName>
        <fullName evidence="5">Response regulator transcription factor</fullName>
    </submittedName>
</protein>
<dbReference type="SUPFAM" id="SSF46894">
    <property type="entry name" value="C-terminal effector domain of the bipartite response regulators"/>
    <property type="match status" value="1"/>
</dbReference>
<evidence type="ECO:0000259" key="3">
    <source>
        <dbReference type="PROSITE" id="PS50043"/>
    </source>
</evidence>
<dbReference type="InterPro" id="IPR001789">
    <property type="entry name" value="Sig_transdc_resp-reg_receiver"/>
</dbReference>
<dbReference type="RefSeq" id="WP_252799667.1">
    <property type="nucleotide sequence ID" value="NZ_BAAABM010000007.1"/>
</dbReference>
<dbReference type="InterPro" id="IPR016032">
    <property type="entry name" value="Sig_transdc_resp-reg_C-effctor"/>
</dbReference>
<organism evidence="5 6">
    <name type="scientific">Actinoallomurus spadix</name>
    <dbReference type="NCBI Taxonomy" id="79912"/>
    <lineage>
        <taxon>Bacteria</taxon>
        <taxon>Bacillati</taxon>
        <taxon>Actinomycetota</taxon>
        <taxon>Actinomycetes</taxon>
        <taxon>Streptosporangiales</taxon>
        <taxon>Thermomonosporaceae</taxon>
        <taxon>Actinoallomurus</taxon>
    </lineage>
</organism>
<evidence type="ECO:0000313" key="5">
    <source>
        <dbReference type="EMBL" id="GAA0322744.1"/>
    </source>
</evidence>
<feature type="modified residue" description="4-aspartylphosphate" evidence="2">
    <location>
        <position position="54"/>
    </location>
</feature>
<dbReference type="PANTHER" id="PTHR43214:SF42">
    <property type="entry name" value="TRANSCRIPTIONAL REGULATORY PROTEIN DESR"/>
    <property type="match status" value="1"/>
</dbReference>
<dbReference type="InterPro" id="IPR039420">
    <property type="entry name" value="WalR-like"/>
</dbReference>
<dbReference type="PROSITE" id="PS50110">
    <property type="entry name" value="RESPONSE_REGULATORY"/>
    <property type="match status" value="1"/>
</dbReference>
<dbReference type="SMART" id="SM00421">
    <property type="entry name" value="HTH_LUXR"/>
    <property type="match status" value="1"/>
</dbReference>
<dbReference type="SUPFAM" id="SSF52172">
    <property type="entry name" value="CheY-like"/>
    <property type="match status" value="1"/>
</dbReference>
<dbReference type="InterPro" id="IPR000792">
    <property type="entry name" value="Tscrpt_reg_LuxR_C"/>
</dbReference>
<dbReference type="Proteomes" id="UP001501822">
    <property type="component" value="Unassembled WGS sequence"/>
</dbReference>
<dbReference type="Pfam" id="PF00196">
    <property type="entry name" value="GerE"/>
    <property type="match status" value="1"/>
</dbReference>
<evidence type="ECO:0000313" key="6">
    <source>
        <dbReference type="Proteomes" id="UP001501822"/>
    </source>
</evidence>
<keyword evidence="1" id="KW-0238">DNA-binding</keyword>
<feature type="domain" description="HTH luxR-type" evidence="3">
    <location>
        <begin position="134"/>
        <end position="199"/>
    </location>
</feature>
<dbReference type="PRINTS" id="PR00038">
    <property type="entry name" value="HTHLUXR"/>
</dbReference>
<dbReference type="CDD" id="cd06170">
    <property type="entry name" value="LuxR_C_like"/>
    <property type="match status" value="1"/>
</dbReference>
<keyword evidence="2" id="KW-0597">Phosphoprotein</keyword>
<dbReference type="PROSITE" id="PS50043">
    <property type="entry name" value="HTH_LUXR_2"/>
    <property type="match status" value="1"/>
</dbReference>
<dbReference type="InterPro" id="IPR011006">
    <property type="entry name" value="CheY-like_superfamily"/>
</dbReference>
<keyword evidence="6" id="KW-1185">Reference proteome</keyword>
<evidence type="ECO:0000256" key="2">
    <source>
        <dbReference type="PROSITE-ProRule" id="PRU00169"/>
    </source>
</evidence>
<evidence type="ECO:0000259" key="4">
    <source>
        <dbReference type="PROSITE" id="PS50110"/>
    </source>
</evidence>
<dbReference type="Pfam" id="PF00072">
    <property type="entry name" value="Response_reg"/>
    <property type="match status" value="1"/>
</dbReference>
<dbReference type="PANTHER" id="PTHR43214">
    <property type="entry name" value="TWO-COMPONENT RESPONSE REGULATOR"/>
    <property type="match status" value="1"/>
</dbReference>
<gene>
    <name evidence="5" type="ORF">GCM10010151_10690</name>
</gene>